<organism evidence="9 10">
    <name type="scientific">Erinaceus europaeus</name>
    <name type="common">Western European hedgehog</name>
    <dbReference type="NCBI Taxonomy" id="9365"/>
    <lineage>
        <taxon>Eukaryota</taxon>
        <taxon>Metazoa</taxon>
        <taxon>Chordata</taxon>
        <taxon>Craniata</taxon>
        <taxon>Vertebrata</taxon>
        <taxon>Euteleostomi</taxon>
        <taxon>Mammalia</taxon>
        <taxon>Eutheria</taxon>
        <taxon>Laurasiatheria</taxon>
        <taxon>Eulipotyphla</taxon>
        <taxon>Erinaceidae</taxon>
        <taxon>Erinaceinae</taxon>
        <taxon>Erinaceus</taxon>
    </lineage>
</organism>
<feature type="binding site" evidence="6">
    <location>
        <position position="366"/>
    </location>
    <ligand>
        <name>Zn(2+)</name>
        <dbReference type="ChEBI" id="CHEBI:29105"/>
    </ligand>
</feature>
<dbReference type="InterPro" id="IPR026591">
    <property type="entry name" value="Sirtuin_cat_small_dom_sf"/>
</dbReference>
<evidence type="ECO:0000256" key="2">
    <source>
        <dbReference type="ARBA" id="ARBA00022679"/>
    </source>
</evidence>
<feature type="compositionally biased region" description="Polar residues" evidence="7">
    <location>
        <begin position="527"/>
        <end position="545"/>
    </location>
</feature>
<evidence type="ECO:0000256" key="7">
    <source>
        <dbReference type="SAM" id="MobiDB-lite"/>
    </source>
</evidence>
<feature type="compositionally biased region" description="Polar residues" evidence="7">
    <location>
        <begin position="571"/>
        <end position="586"/>
    </location>
</feature>
<feature type="compositionally biased region" description="Acidic residues" evidence="7">
    <location>
        <begin position="114"/>
        <end position="130"/>
    </location>
</feature>
<feature type="active site" description="Proton acceptor" evidence="6">
    <location>
        <position position="358"/>
    </location>
</feature>
<dbReference type="InterPro" id="IPR003000">
    <property type="entry name" value="Sirtuin"/>
</dbReference>
<feature type="compositionally biased region" description="Basic and acidic residues" evidence="7">
    <location>
        <begin position="507"/>
        <end position="518"/>
    </location>
</feature>
<evidence type="ECO:0000259" key="8">
    <source>
        <dbReference type="PROSITE" id="PS50305"/>
    </source>
</evidence>
<dbReference type="CDD" id="cd01408">
    <property type="entry name" value="SIRT1"/>
    <property type="match status" value="1"/>
</dbReference>
<proteinExistence type="predicted"/>
<feature type="compositionally biased region" description="Basic and acidic residues" evidence="7">
    <location>
        <begin position="561"/>
        <end position="570"/>
    </location>
</feature>
<feature type="compositionally biased region" description="Acidic residues" evidence="7">
    <location>
        <begin position="677"/>
        <end position="697"/>
    </location>
</feature>
<dbReference type="GeneID" id="103120994"/>
<feature type="region of interest" description="Disordered" evidence="7">
    <location>
        <begin position="561"/>
        <end position="607"/>
    </location>
</feature>
<gene>
    <name evidence="10" type="primary">SIRT1</name>
</gene>
<dbReference type="Pfam" id="PF02146">
    <property type="entry name" value="SIR2"/>
    <property type="match status" value="1"/>
</dbReference>
<dbReference type="PROSITE" id="PS50305">
    <property type="entry name" value="SIRTUIN"/>
    <property type="match status" value="1"/>
</dbReference>
<protein>
    <submittedName>
        <fullName evidence="10">NAD-dependent protein deacetylase sirtuin-1</fullName>
    </submittedName>
</protein>
<dbReference type="Proteomes" id="UP001652624">
    <property type="component" value="Chromosome 1"/>
</dbReference>
<feature type="compositionally biased region" description="Low complexity" evidence="7">
    <location>
        <begin position="61"/>
        <end position="96"/>
    </location>
</feature>
<evidence type="ECO:0000313" key="10">
    <source>
        <dbReference type="RefSeq" id="XP_060049873.1"/>
    </source>
</evidence>
<dbReference type="SUPFAM" id="SSF52467">
    <property type="entry name" value="DHS-like NAD/FAD-binding domain"/>
    <property type="match status" value="1"/>
</dbReference>
<keyword evidence="5" id="KW-0520">NAD</keyword>
<dbReference type="Gene3D" id="3.30.1600.10">
    <property type="entry name" value="SIR2/SIRT2 'Small Domain"/>
    <property type="match status" value="1"/>
</dbReference>
<evidence type="ECO:0000256" key="5">
    <source>
        <dbReference type="ARBA" id="ARBA00023027"/>
    </source>
</evidence>
<feature type="compositionally biased region" description="Low complexity" evidence="7">
    <location>
        <begin position="656"/>
        <end position="667"/>
    </location>
</feature>
<feature type="region of interest" description="Disordered" evidence="7">
    <location>
        <begin position="1"/>
        <end position="130"/>
    </location>
</feature>
<keyword evidence="9" id="KW-1185">Reference proteome</keyword>
<sequence length="730" mass="79407">MADEAALALQPGGSPSAVAAEREAASPPAGEPLRKRPRRDGPVLGRSPGEPGGATPESEVPAAAGGCPGAAAALWREAQPAGGEPEAPGAAAAAAAGEEDNGPGLQGLSGEPAAAEDLDDDDEGEEEEEAAAAAIGYRDNLLFGDEIITNGFHSCESDEDDRASHASSSDWTPRPRIGPYTFVQQHLMIGTDPRTILKDLLPETIPPPELDDMTLWQIVINILSEPPKRKKRKDINTIEDAVKLLQECKKIIVLTGAGVSVSCGIPDFRSRDGIYARLAVDFPDLPDPQAMFDIEYFRKDPRPFFKFAKEIYPGQFQPSLCHKFIALSDKEGKLLRNYTQNIDTLEQVAGIQRIIQCHGSFATASCLICKYKVDCEAVRGDIFNQVVPRCPRCPDDEPLAIMKPEIVFFGENLPEQFHRAMKYDKDEVDLLIVIGSSLKVRPVALIPSSIPHEVPQILINREPLPHLHFDVELLGDCDVIINELCHRLGGEYAKLCCNPVKLSEITEKPPRTQRESAHLSDLPPTPLNFSEDSSSPERTSLPDSSVTVTFLDQAVKNDLESKDCTGEKSQELQTTSRSTGSVTDQASPELKNVMSSTGEKTERTSVADAVRKCWPARLAKEQISKRLDGNQYLFLPPNRYIFHGAEVYSDSEDDVLSSSSCGSNSDSGTCQSPSLEEPMEDESEIEEFYNGLEDDADATERAGGTGFRGDPEAVNEAIPTKEEPTDINCP</sequence>
<feature type="binding site" evidence="6">
    <location>
        <position position="390"/>
    </location>
    <ligand>
        <name>Zn(2+)</name>
        <dbReference type="ChEBI" id="CHEBI:29105"/>
    </ligand>
</feature>
<feature type="region of interest" description="Disordered" evidence="7">
    <location>
        <begin position="153"/>
        <end position="176"/>
    </location>
</feature>
<evidence type="ECO:0000256" key="6">
    <source>
        <dbReference type="PROSITE-ProRule" id="PRU00236"/>
    </source>
</evidence>
<dbReference type="PANTHER" id="PTHR11085">
    <property type="entry name" value="NAD-DEPENDENT PROTEIN DEACYLASE SIRTUIN-5, MITOCHONDRIAL-RELATED"/>
    <property type="match status" value="1"/>
</dbReference>
<evidence type="ECO:0000256" key="4">
    <source>
        <dbReference type="ARBA" id="ARBA00022833"/>
    </source>
</evidence>
<keyword evidence="2" id="KW-0808">Transferase</keyword>
<keyword evidence="3 6" id="KW-0479">Metal-binding</keyword>
<name>A0ABM3XM14_ERIEU</name>
<feature type="region of interest" description="Disordered" evidence="7">
    <location>
        <begin position="653"/>
        <end position="730"/>
    </location>
</feature>
<feature type="binding site" evidence="6">
    <location>
        <position position="393"/>
    </location>
    <ligand>
        <name>Zn(2+)</name>
        <dbReference type="ChEBI" id="CHEBI:29105"/>
    </ligand>
</feature>
<comment type="cofactor">
    <cofactor evidence="1">
        <name>Zn(2+)</name>
        <dbReference type="ChEBI" id="CHEBI:29105"/>
    </cofactor>
</comment>
<dbReference type="InterPro" id="IPR050134">
    <property type="entry name" value="NAD-dep_sirtuin_deacylases"/>
</dbReference>
<feature type="region of interest" description="Disordered" evidence="7">
    <location>
        <begin position="507"/>
        <end position="545"/>
    </location>
</feature>
<evidence type="ECO:0000313" key="9">
    <source>
        <dbReference type="Proteomes" id="UP001652624"/>
    </source>
</evidence>
<dbReference type="InterPro" id="IPR029035">
    <property type="entry name" value="DHS-like_NAD/FAD-binding_dom"/>
</dbReference>
<evidence type="ECO:0000256" key="1">
    <source>
        <dbReference type="ARBA" id="ARBA00001947"/>
    </source>
</evidence>
<dbReference type="InterPro" id="IPR026590">
    <property type="entry name" value="Ssirtuin_cat_dom"/>
</dbReference>
<reference evidence="10" key="2">
    <citation type="submission" date="2025-08" db="UniProtKB">
        <authorList>
            <consortium name="RefSeq"/>
        </authorList>
    </citation>
    <scope>IDENTIFICATION</scope>
</reference>
<keyword evidence="4 6" id="KW-0862">Zinc</keyword>
<reference evidence="9" key="1">
    <citation type="submission" date="2025-05" db="UniProtKB">
        <authorList>
            <consortium name="RefSeq"/>
        </authorList>
    </citation>
    <scope>NUCLEOTIDE SEQUENCE [LARGE SCALE GENOMIC DNA]</scope>
</reference>
<accession>A0ABM3XM14</accession>
<evidence type="ECO:0000256" key="3">
    <source>
        <dbReference type="ARBA" id="ARBA00022723"/>
    </source>
</evidence>
<dbReference type="Gene3D" id="3.40.50.1220">
    <property type="entry name" value="TPP-binding domain"/>
    <property type="match status" value="1"/>
</dbReference>
<feature type="domain" description="Deacetylase sirtuin-type" evidence="8">
    <location>
        <begin position="231"/>
        <end position="491"/>
    </location>
</feature>
<dbReference type="RefSeq" id="XP_060049873.1">
    <property type="nucleotide sequence ID" value="XM_060193890.1"/>
</dbReference>
<feature type="binding site" evidence="6">
    <location>
        <position position="369"/>
    </location>
    <ligand>
        <name>Zn(2+)</name>
        <dbReference type="ChEBI" id="CHEBI:29105"/>
    </ligand>
</feature>
<dbReference type="PANTHER" id="PTHR11085:SF9">
    <property type="entry name" value="NAD-DEPENDENT PROTEIN DEACETYLASE SIRTUIN-1"/>
    <property type="match status" value="1"/>
</dbReference>